<keyword evidence="2" id="KW-1185">Reference proteome</keyword>
<dbReference type="Pfam" id="PF13151">
    <property type="entry name" value="DUF3990"/>
    <property type="match status" value="1"/>
</dbReference>
<dbReference type="EMBL" id="CALNXK010000016">
    <property type="protein sequence ID" value="CAH3103412.1"/>
    <property type="molecule type" value="Genomic_DNA"/>
</dbReference>
<dbReference type="SUPFAM" id="SSF56399">
    <property type="entry name" value="ADP-ribosylation"/>
    <property type="match status" value="1"/>
</dbReference>
<evidence type="ECO:0000313" key="1">
    <source>
        <dbReference type="EMBL" id="CAH3103412.1"/>
    </source>
</evidence>
<name>A0ABN8ND36_9CNID</name>
<dbReference type="InterPro" id="IPR025051">
    <property type="entry name" value="DUF3990"/>
</dbReference>
<gene>
    <name evidence="1" type="ORF">PLOB_00011255</name>
</gene>
<sequence>MTKKDWDRFQSQTARLSSLLGLKLDFLEPLEEMPPEQRDHRDDREWIKIFLEENSEKLDSTVRHSLTKDLLERIGFDPFSSAIEIIMARSQAGSRENHVDACEWAQMFIKDEFKYNPLLSTRMSKFPFQSSITNKWVPLTNIPKEEVQSNIQLSSVNIMNLVTKESDAYGLASTAVSALMPQDDRNIALYHGTDHQSARQILIRGIYLNAGRQKRDFSCGKGFYLTTEMEDALNWAKQTTEKPAILIFAVDRTDLSKTRKLNLYENEEKWREIVSSFKTATRTAVTRESVNQYDLIEGPMARMIRDETCDELVFQPKPLSYQICLISEVFAEEFEKTLHSVVFFDFS</sequence>
<organism evidence="1 2">
    <name type="scientific">Porites lobata</name>
    <dbReference type="NCBI Taxonomy" id="104759"/>
    <lineage>
        <taxon>Eukaryota</taxon>
        <taxon>Metazoa</taxon>
        <taxon>Cnidaria</taxon>
        <taxon>Anthozoa</taxon>
        <taxon>Hexacorallia</taxon>
        <taxon>Scleractinia</taxon>
        <taxon>Fungiina</taxon>
        <taxon>Poritidae</taxon>
        <taxon>Porites</taxon>
    </lineage>
</organism>
<evidence type="ECO:0000313" key="2">
    <source>
        <dbReference type="Proteomes" id="UP001159405"/>
    </source>
</evidence>
<protein>
    <recommendedName>
        <fullName evidence="3">DUF3990 domain-containing protein</fullName>
    </recommendedName>
</protein>
<dbReference type="Gene3D" id="3.90.175.10">
    <property type="entry name" value="Diphtheria Toxin, domain 1"/>
    <property type="match status" value="1"/>
</dbReference>
<accession>A0ABN8ND36</accession>
<proteinExistence type="predicted"/>
<evidence type="ECO:0008006" key="3">
    <source>
        <dbReference type="Google" id="ProtNLM"/>
    </source>
</evidence>
<dbReference type="Proteomes" id="UP001159405">
    <property type="component" value="Unassembled WGS sequence"/>
</dbReference>
<comment type="caution">
    <text evidence="1">The sequence shown here is derived from an EMBL/GenBank/DDBJ whole genome shotgun (WGS) entry which is preliminary data.</text>
</comment>
<reference evidence="1 2" key="1">
    <citation type="submission" date="2022-05" db="EMBL/GenBank/DDBJ databases">
        <authorList>
            <consortium name="Genoscope - CEA"/>
            <person name="William W."/>
        </authorList>
    </citation>
    <scope>NUCLEOTIDE SEQUENCE [LARGE SCALE GENOMIC DNA]</scope>
</reference>